<dbReference type="CDD" id="cd02440">
    <property type="entry name" value="AdoMet_MTases"/>
    <property type="match status" value="1"/>
</dbReference>
<evidence type="ECO:0000256" key="3">
    <source>
        <dbReference type="ARBA" id="ARBA00022679"/>
    </source>
</evidence>
<dbReference type="Gene3D" id="3.40.50.150">
    <property type="entry name" value="Vaccinia Virus protein VP39"/>
    <property type="match status" value="1"/>
</dbReference>
<dbReference type="SUPFAM" id="SSF53335">
    <property type="entry name" value="S-adenosyl-L-methionine-dependent methyltransferases"/>
    <property type="match status" value="1"/>
</dbReference>
<evidence type="ECO:0000256" key="2">
    <source>
        <dbReference type="ARBA" id="ARBA00022603"/>
    </source>
</evidence>
<dbReference type="Pfam" id="PF08241">
    <property type="entry name" value="Methyltransf_11"/>
    <property type="match status" value="1"/>
</dbReference>
<dbReference type="RefSeq" id="WP_130505469.1">
    <property type="nucleotide sequence ID" value="NZ_SHLC01000001.1"/>
</dbReference>
<sequence>MQIGRLQQHAESFQHGADGYDRHRPGYPEESVRWLRGAPSTPQDVLDLGAGTGKLSAAMLAHGDRVTAVDPSADMLRVAAERMPELTTIVGSGEHIPLPDASVDLVTVAQAWHWMDEELVTREVVRVLRPGGRLGLIWNSRDAGVPWVAALSTAMHAELNATAFVPTLGAGMTVVGRHVERWTQCTDRAGILNLATTRSYYLVAGEAERAAMLARIEAVLDAHPETRAETILLPYVTEGWLAVPWTGEFA</sequence>
<evidence type="ECO:0000256" key="4">
    <source>
        <dbReference type="SAM" id="MobiDB-lite"/>
    </source>
</evidence>
<evidence type="ECO:0000259" key="5">
    <source>
        <dbReference type="Pfam" id="PF08241"/>
    </source>
</evidence>
<feature type="region of interest" description="Disordered" evidence="4">
    <location>
        <begin position="1"/>
        <end position="25"/>
    </location>
</feature>
<feature type="domain" description="Methyltransferase type 11" evidence="5">
    <location>
        <begin position="46"/>
        <end position="134"/>
    </location>
</feature>
<comment type="caution">
    <text evidence="6">The sequence shown here is derived from an EMBL/GenBank/DDBJ whole genome shotgun (WGS) entry which is preliminary data.</text>
</comment>
<dbReference type="GO" id="GO:0008757">
    <property type="term" value="F:S-adenosylmethionine-dependent methyltransferase activity"/>
    <property type="evidence" value="ECO:0007669"/>
    <property type="project" value="InterPro"/>
</dbReference>
<organism evidence="6 7">
    <name type="scientific">Microterricola gilva</name>
    <dbReference type="NCBI Taxonomy" id="393267"/>
    <lineage>
        <taxon>Bacteria</taxon>
        <taxon>Bacillati</taxon>
        <taxon>Actinomycetota</taxon>
        <taxon>Actinomycetes</taxon>
        <taxon>Micrococcales</taxon>
        <taxon>Microbacteriaceae</taxon>
        <taxon>Microterricola</taxon>
    </lineage>
</organism>
<dbReference type="EMBL" id="SHLC01000001">
    <property type="protein sequence ID" value="RZU65066.1"/>
    <property type="molecule type" value="Genomic_DNA"/>
</dbReference>
<dbReference type="InterPro" id="IPR051052">
    <property type="entry name" value="Diverse_substrate_MTase"/>
</dbReference>
<name>A0A4V2GAP3_9MICO</name>
<dbReference type="Proteomes" id="UP000291483">
    <property type="component" value="Unassembled WGS sequence"/>
</dbReference>
<keyword evidence="7" id="KW-1185">Reference proteome</keyword>
<dbReference type="OrthoDB" id="9797252at2"/>
<protein>
    <submittedName>
        <fullName evidence="6">Methyltransferase family protein</fullName>
    </submittedName>
</protein>
<comment type="similarity">
    <text evidence="1">Belongs to the methyltransferase superfamily.</text>
</comment>
<keyword evidence="2 6" id="KW-0489">Methyltransferase</keyword>
<dbReference type="PANTHER" id="PTHR44942">
    <property type="entry name" value="METHYLTRANSF_11 DOMAIN-CONTAINING PROTEIN"/>
    <property type="match status" value="1"/>
</dbReference>
<gene>
    <name evidence="6" type="ORF">EV379_1386</name>
</gene>
<reference evidence="6 7" key="1">
    <citation type="submission" date="2019-02" db="EMBL/GenBank/DDBJ databases">
        <title>Sequencing the genomes of 1000 actinobacteria strains.</title>
        <authorList>
            <person name="Klenk H.-P."/>
        </authorList>
    </citation>
    <scope>NUCLEOTIDE SEQUENCE [LARGE SCALE GENOMIC DNA]</scope>
    <source>
        <strain evidence="6 7">DSM 18319</strain>
    </source>
</reference>
<evidence type="ECO:0000313" key="7">
    <source>
        <dbReference type="Proteomes" id="UP000291483"/>
    </source>
</evidence>
<evidence type="ECO:0000313" key="6">
    <source>
        <dbReference type="EMBL" id="RZU65066.1"/>
    </source>
</evidence>
<evidence type="ECO:0000256" key="1">
    <source>
        <dbReference type="ARBA" id="ARBA00008361"/>
    </source>
</evidence>
<accession>A0A4V2GAP3</accession>
<dbReference type="AlphaFoldDB" id="A0A4V2GAP3"/>
<dbReference type="InterPro" id="IPR013216">
    <property type="entry name" value="Methyltransf_11"/>
</dbReference>
<dbReference type="PANTHER" id="PTHR44942:SF4">
    <property type="entry name" value="METHYLTRANSFERASE TYPE 11 DOMAIN-CONTAINING PROTEIN"/>
    <property type="match status" value="1"/>
</dbReference>
<dbReference type="InterPro" id="IPR029063">
    <property type="entry name" value="SAM-dependent_MTases_sf"/>
</dbReference>
<proteinExistence type="inferred from homology"/>
<keyword evidence="3 6" id="KW-0808">Transferase</keyword>
<dbReference type="GO" id="GO:0032259">
    <property type="term" value="P:methylation"/>
    <property type="evidence" value="ECO:0007669"/>
    <property type="project" value="UniProtKB-KW"/>
</dbReference>